<organism evidence="1">
    <name type="scientific">hydrothermal vent metagenome</name>
    <dbReference type="NCBI Taxonomy" id="652676"/>
    <lineage>
        <taxon>unclassified sequences</taxon>
        <taxon>metagenomes</taxon>
        <taxon>ecological metagenomes</taxon>
    </lineage>
</organism>
<dbReference type="AlphaFoldDB" id="A0A3B1BZX4"/>
<evidence type="ECO:0000313" key="1">
    <source>
        <dbReference type="EMBL" id="VAX20051.1"/>
    </source>
</evidence>
<sequence>NHYGSTCENCHQYPSWSGAGAEFNHSGVLSGCRSCHPGHFLGYDCEWCHTYGISWGYSHSRNKSQACGACHSYGAGGDDNGDDGEEEDDHND</sequence>
<dbReference type="EMBL" id="UOGE01000050">
    <property type="protein sequence ID" value="VAX20051.1"/>
    <property type="molecule type" value="Genomic_DNA"/>
</dbReference>
<reference evidence="1" key="1">
    <citation type="submission" date="2018-06" db="EMBL/GenBank/DDBJ databases">
        <authorList>
            <person name="Zhirakovskaya E."/>
        </authorList>
    </citation>
    <scope>NUCLEOTIDE SEQUENCE</scope>
</reference>
<dbReference type="InterPro" id="IPR036280">
    <property type="entry name" value="Multihaem_cyt_sf"/>
</dbReference>
<accession>A0A3B1BZX4</accession>
<dbReference type="SUPFAM" id="SSF48695">
    <property type="entry name" value="Multiheme cytochromes"/>
    <property type="match status" value="1"/>
</dbReference>
<feature type="non-terminal residue" evidence="1">
    <location>
        <position position="1"/>
    </location>
</feature>
<proteinExistence type="predicted"/>
<protein>
    <submittedName>
        <fullName evidence="1">Uncharacterized protein</fullName>
    </submittedName>
</protein>
<gene>
    <name evidence="1" type="ORF">MNBD_NITROSPINAE02-1394</name>
</gene>
<name>A0A3B1BZX4_9ZZZZ</name>